<dbReference type="Pfam" id="PF14257">
    <property type="entry name" value="DUF4349"/>
    <property type="match status" value="1"/>
</dbReference>
<comment type="caution">
    <text evidence="3">The sequence shown here is derived from an EMBL/GenBank/DDBJ whole genome shotgun (WGS) entry which is preliminary data.</text>
</comment>
<name>A0A556PNK4_9BACI</name>
<reference evidence="3 4" key="1">
    <citation type="submission" date="2019-07" db="EMBL/GenBank/DDBJ databases">
        <title>Allobacillus sp. nov. SKP isolated from shrimp paste of Euphausiacea.</title>
        <authorList>
            <person name="Kanchanasin P."/>
            <person name="Tanasupawat S."/>
            <person name="Shi W."/>
            <person name="Wu L."/>
            <person name="Ma J."/>
        </authorList>
    </citation>
    <scope>NUCLEOTIDE SEQUENCE [LARGE SCALE GENOMIC DNA]</scope>
    <source>
        <strain evidence="3 4">SKP4-8</strain>
    </source>
</reference>
<sequence>MGVIYLIRYSLKLFLIGFTVFITACSSDSPSALNDIDMDTAEDASYEMANDEATEEKALGFEGEAEESQEQEIVQEDEQVVKNQLPDVQMIIYTGHIQVEVDDLTTMNETIRTKVAKLGGYVVSSEENVSGEGERRHGRIQLRIPQEHYEEMMQFTEENSAKVMEKVSNGQDVSEEYVDLESRLRSKEAVEERLLTFMDQAKKTEDLLKISNDLSAVQEDIERIKGRMDYLDNQVAFSTITINIQENQVKVSELQGRDDLNTGEKAQSLFMNTVNFLITIGSGFVVFLVGLSPILIPLLIAGGFIWWKVRTKKRSHSNE</sequence>
<dbReference type="OrthoDB" id="5381491at2"/>
<evidence type="ECO:0000313" key="3">
    <source>
        <dbReference type="EMBL" id="TSJ65976.1"/>
    </source>
</evidence>
<proteinExistence type="predicted"/>
<gene>
    <name evidence="3" type="ORF">FPQ13_05250</name>
</gene>
<keyword evidence="1" id="KW-1133">Transmembrane helix</keyword>
<evidence type="ECO:0000256" key="1">
    <source>
        <dbReference type="SAM" id="Phobius"/>
    </source>
</evidence>
<keyword evidence="4" id="KW-1185">Reference proteome</keyword>
<organism evidence="3 4">
    <name type="scientific">Allobacillus salarius</name>
    <dbReference type="NCBI Taxonomy" id="1955272"/>
    <lineage>
        <taxon>Bacteria</taxon>
        <taxon>Bacillati</taxon>
        <taxon>Bacillota</taxon>
        <taxon>Bacilli</taxon>
        <taxon>Bacillales</taxon>
        <taxon>Bacillaceae</taxon>
        <taxon>Allobacillus</taxon>
    </lineage>
</organism>
<dbReference type="Proteomes" id="UP000316425">
    <property type="component" value="Unassembled WGS sequence"/>
</dbReference>
<keyword evidence="1" id="KW-0812">Transmembrane</keyword>
<feature type="domain" description="DUF4349" evidence="2">
    <location>
        <begin position="89"/>
        <end position="306"/>
    </location>
</feature>
<protein>
    <submittedName>
        <fullName evidence="3">DUF4349 domain-containing protein</fullName>
    </submittedName>
</protein>
<accession>A0A556PNK4</accession>
<evidence type="ECO:0000259" key="2">
    <source>
        <dbReference type="Pfam" id="PF14257"/>
    </source>
</evidence>
<keyword evidence="1" id="KW-0472">Membrane</keyword>
<feature type="transmembrane region" description="Helical" evidence="1">
    <location>
        <begin position="276"/>
        <end position="307"/>
    </location>
</feature>
<dbReference type="AlphaFoldDB" id="A0A556PNK4"/>
<evidence type="ECO:0000313" key="4">
    <source>
        <dbReference type="Proteomes" id="UP000316425"/>
    </source>
</evidence>
<dbReference type="EMBL" id="VMHE01000006">
    <property type="protein sequence ID" value="TSJ65976.1"/>
    <property type="molecule type" value="Genomic_DNA"/>
</dbReference>
<dbReference type="InterPro" id="IPR025645">
    <property type="entry name" value="DUF4349"/>
</dbReference>